<gene>
    <name evidence="1" type="ORF">EAL2_808p05790</name>
</gene>
<dbReference type="AlphaFoldDB" id="W8TPN9"/>
<dbReference type="PATRIC" id="fig|1286171.3.peg.2763"/>
<dbReference type="HOGENOM" id="CLU_1583995_0_0_9"/>
<name>W8TPN9_PEPAC</name>
<geneLocation type="plasmid" evidence="1 2">
    <name>EAL2_808p</name>
</geneLocation>
<accession>W8TPN9</accession>
<reference evidence="1 2" key="1">
    <citation type="journal article" date="2014" name="Genome Announc.">
        <title>Complete Genome Sequence of Amino Acid-Utilizing Eubacterium acidaminophilum al-2 (DSM 3953).</title>
        <authorList>
            <person name="Poehlein A."/>
            <person name="Andreesen J.R."/>
            <person name="Daniel R."/>
        </authorList>
    </citation>
    <scope>NUCLEOTIDE SEQUENCE [LARGE SCALE GENOMIC DNA]</scope>
    <source>
        <strain evidence="1 2">DSM 3953</strain>
        <plasmid evidence="2">Plasmid EAL2_808p</plasmid>
    </source>
</reference>
<proteinExistence type="predicted"/>
<dbReference type="RefSeq" id="WP_025436929.1">
    <property type="nucleotide sequence ID" value="NZ_CP007453.1"/>
</dbReference>
<evidence type="ECO:0000313" key="1">
    <source>
        <dbReference type="EMBL" id="AHM58082.1"/>
    </source>
</evidence>
<protein>
    <submittedName>
        <fullName evidence="1">Uncharacterized protein</fullName>
    </submittedName>
</protein>
<evidence type="ECO:0000313" key="2">
    <source>
        <dbReference type="Proteomes" id="UP000019591"/>
    </source>
</evidence>
<dbReference type="KEGG" id="eac:EAL2_808p05790"/>
<organism evidence="1 2">
    <name type="scientific">Peptoclostridium acidaminophilum DSM 3953</name>
    <dbReference type="NCBI Taxonomy" id="1286171"/>
    <lineage>
        <taxon>Bacteria</taxon>
        <taxon>Bacillati</taxon>
        <taxon>Bacillota</taxon>
        <taxon>Clostridia</taxon>
        <taxon>Peptostreptococcales</taxon>
        <taxon>Peptoclostridiaceae</taxon>
        <taxon>Peptoclostridium</taxon>
    </lineage>
</organism>
<sequence>MDRESEEMTLLEILQERKEELEHMIATGRSETMKRLQEQELAEILNQIDRIAGSKSMHSIDKEYLDSHKYIEKIRLFLEKEYGGSAQDPIVQNESYSNNTHEKSECYRSFLFICVQGEQQDDVKSFYVSYDYSIHTDTGTVYESFETYRHSETVYLQSPDGEKHIKVF</sequence>
<keyword evidence="2" id="KW-1185">Reference proteome</keyword>
<dbReference type="EMBL" id="CP007453">
    <property type="protein sequence ID" value="AHM58082.1"/>
    <property type="molecule type" value="Genomic_DNA"/>
</dbReference>
<dbReference type="Proteomes" id="UP000019591">
    <property type="component" value="Plasmid EAL2_808p"/>
</dbReference>
<keyword evidence="1" id="KW-0614">Plasmid</keyword>